<keyword evidence="1 3" id="KW-0732">Signal</keyword>
<feature type="domain" description="Thioredoxin" evidence="4">
    <location>
        <begin position="15"/>
        <end position="157"/>
    </location>
</feature>
<accession>A0A2H3P609</accession>
<dbReference type="InterPro" id="IPR017937">
    <property type="entry name" value="Thioredoxin_CS"/>
</dbReference>
<dbReference type="EMBL" id="PDEP01000005">
    <property type="protein sequence ID" value="PEN07682.1"/>
    <property type="molecule type" value="Genomic_DNA"/>
</dbReference>
<dbReference type="PANTHER" id="PTHR15337">
    <property type="entry name" value="ANTERIOR GRADIENT PROTEIN-RELATED"/>
    <property type="match status" value="1"/>
</dbReference>
<dbReference type="PANTHER" id="PTHR15337:SF11">
    <property type="entry name" value="THIOREDOXIN DOMAIN-CONTAINING PROTEIN"/>
    <property type="match status" value="1"/>
</dbReference>
<dbReference type="Pfam" id="PF13899">
    <property type="entry name" value="Thioredoxin_7"/>
    <property type="match status" value="1"/>
</dbReference>
<evidence type="ECO:0000256" key="2">
    <source>
        <dbReference type="ARBA" id="ARBA00023284"/>
    </source>
</evidence>
<reference evidence="5 6" key="1">
    <citation type="submission" date="2017-10" db="EMBL/GenBank/DDBJ databases">
        <title>Draft genome of Longimonas halophila.</title>
        <authorList>
            <person name="Goh K.M."/>
            <person name="Shamsir M.S."/>
            <person name="Lim S.W."/>
        </authorList>
    </citation>
    <scope>NUCLEOTIDE SEQUENCE [LARGE SCALE GENOMIC DNA]</scope>
    <source>
        <strain evidence="5 6">KCTC 42399</strain>
    </source>
</reference>
<dbReference type="Gene3D" id="3.40.30.10">
    <property type="entry name" value="Glutaredoxin"/>
    <property type="match status" value="1"/>
</dbReference>
<dbReference type="InterPro" id="IPR036249">
    <property type="entry name" value="Thioredoxin-like_sf"/>
</dbReference>
<evidence type="ECO:0000256" key="3">
    <source>
        <dbReference type="SAM" id="SignalP"/>
    </source>
</evidence>
<keyword evidence="2" id="KW-0676">Redox-active center</keyword>
<evidence type="ECO:0000313" key="5">
    <source>
        <dbReference type="EMBL" id="PEN07682.1"/>
    </source>
</evidence>
<dbReference type="InterPro" id="IPR013766">
    <property type="entry name" value="Thioredoxin_domain"/>
</dbReference>
<feature type="signal peptide" evidence="3">
    <location>
        <begin position="1"/>
        <end position="25"/>
    </location>
</feature>
<sequence length="171" mass="18951">MTTAFRLPLLLLVVPTLLLAAPSHAQSDTDAWVDELPVYTMADAFDAAAAEDKFVFVYVYAPWCPYCQRIEQDVYTDADVQQLMNEHFVMVRVNGDDPEETHQFRGESVTAPAVMDTLGARGFPTLAFMEPSGEIIGTLPGAVERDDFMLLMRYVGTGAFREESLDAFAGE</sequence>
<dbReference type="AlphaFoldDB" id="A0A2H3P609"/>
<dbReference type="InterPro" id="IPR051099">
    <property type="entry name" value="AGR/TXD"/>
</dbReference>
<evidence type="ECO:0000259" key="4">
    <source>
        <dbReference type="PROSITE" id="PS51352"/>
    </source>
</evidence>
<dbReference type="RefSeq" id="WP_098061870.1">
    <property type="nucleotide sequence ID" value="NZ_PDEP01000005.1"/>
</dbReference>
<dbReference type="Proteomes" id="UP000221024">
    <property type="component" value="Unassembled WGS sequence"/>
</dbReference>
<dbReference type="PROSITE" id="PS51352">
    <property type="entry name" value="THIOREDOXIN_2"/>
    <property type="match status" value="1"/>
</dbReference>
<dbReference type="SUPFAM" id="SSF52833">
    <property type="entry name" value="Thioredoxin-like"/>
    <property type="match status" value="1"/>
</dbReference>
<proteinExistence type="predicted"/>
<dbReference type="OrthoDB" id="9811036at2"/>
<evidence type="ECO:0000256" key="1">
    <source>
        <dbReference type="ARBA" id="ARBA00022729"/>
    </source>
</evidence>
<gene>
    <name evidence="5" type="ORF">CRI93_06780</name>
</gene>
<evidence type="ECO:0000313" key="6">
    <source>
        <dbReference type="Proteomes" id="UP000221024"/>
    </source>
</evidence>
<dbReference type="PROSITE" id="PS00194">
    <property type="entry name" value="THIOREDOXIN_1"/>
    <property type="match status" value="1"/>
</dbReference>
<comment type="caution">
    <text evidence="5">The sequence shown here is derived from an EMBL/GenBank/DDBJ whole genome shotgun (WGS) entry which is preliminary data.</text>
</comment>
<feature type="chain" id="PRO_5013736252" description="Thioredoxin domain-containing protein" evidence="3">
    <location>
        <begin position="26"/>
        <end position="171"/>
    </location>
</feature>
<keyword evidence="6" id="KW-1185">Reference proteome</keyword>
<organism evidence="5 6">
    <name type="scientific">Longimonas halophila</name>
    <dbReference type="NCBI Taxonomy" id="1469170"/>
    <lineage>
        <taxon>Bacteria</taxon>
        <taxon>Pseudomonadati</taxon>
        <taxon>Rhodothermota</taxon>
        <taxon>Rhodothermia</taxon>
        <taxon>Rhodothermales</taxon>
        <taxon>Salisaetaceae</taxon>
        <taxon>Longimonas</taxon>
    </lineage>
</organism>
<name>A0A2H3P609_9BACT</name>
<protein>
    <recommendedName>
        <fullName evidence="4">Thioredoxin domain-containing protein</fullName>
    </recommendedName>
</protein>